<gene>
    <name evidence="1" type="ORF">A4V09_09775</name>
</gene>
<sequence>MGELSIPGNVSPVAEYPDAQCRDSLCIFHNRSSRFTYHITKSGMDENWEIRYKMLSPMHDILTIAYLIDEKVFL</sequence>
<name>A0A1C7I8N7_9FIRM</name>
<keyword evidence="2" id="KW-1185">Reference proteome</keyword>
<dbReference type="Proteomes" id="UP000092574">
    <property type="component" value="Chromosome"/>
</dbReference>
<evidence type="ECO:0000313" key="2">
    <source>
        <dbReference type="Proteomes" id="UP000092574"/>
    </source>
</evidence>
<protein>
    <submittedName>
        <fullName evidence="1">Uncharacterized protein</fullName>
    </submittedName>
</protein>
<dbReference type="STRING" id="1796616.A4V09_09775"/>
<organism evidence="1 2">
    <name type="scientific">Blautia pseudococcoides</name>
    <dbReference type="NCBI Taxonomy" id="1796616"/>
    <lineage>
        <taxon>Bacteria</taxon>
        <taxon>Bacillati</taxon>
        <taxon>Bacillota</taxon>
        <taxon>Clostridia</taxon>
        <taxon>Lachnospirales</taxon>
        <taxon>Lachnospiraceae</taxon>
        <taxon>Blautia</taxon>
    </lineage>
</organism>
<dbReference type="KEGG" id="byl:A4V09_09775"/>
<evidence type="ECO:0000313" key="1">
    <source>
        <dbReference type="EMBL" id="ANU76027.1"/>
    </source>
</evidence>
<reference evidence="1" key="1">
    <citation type="submission" date="2017-04" db="EMBL/GenBank/DDBJ databases">
        <title>Complete Genome Sequences of Twelve Strains of a Stable Defined Moderately Diverse Mouse Microbiota 2 (sDMDMm2).</title>
        <authorList>
            <person name="Uchimura Y."/>
            <person name="Wyss M."/>
            <person name="Brugiroux S."/>
            <person name="Limenitakis J.P."/>
            <person name="Stecher B."/>
            <person name="McCoy K.D."/>
            <person name="Macpherson A.J."/>
        </authorList>
    </citation>
    <scope>NUCLEOTIDE SEQUENCE</scope>
    <source>
        <strain evidence="1">YL58</strain>
    </source>
</reference>
<accession>A0A1C7I8N7</accession>
<dbReference type="EMBL" id="CP015405">
    <property type="protein sequence ID" value="ANU76027.1"/>
    <property type="molecule type" value="Genomic_DNA"/>
</dbReference>
<dbReference type="AlphaFoldDB" id="A0A1C7I8N7"/>
<proteinExistence type="predicted"/>